<evidence type="ECO:0000313" key="5">
    <source>
        <dbReference type="EMBL" id="GMH07405.1"/>
    </source>
</evidence>
<dbReference type="SMART" id="SM01011">
    <property type="entry name" value="AMP_N"/>
    <property type="match status" value="1"/>
</dbReference>
<sequence length="150" mass="16680">MAPTCRPYSTRQPTAASHPELVRKGELTPGITCADEYISRRKKLLALLPEKSAALIAAAPLKMMTDAVPYPFRQDADYLYITGCRQPGGIAVLGHEFGLSMFMPEASVHDVTWQGKIAGFREALDTFKAEQAFPLSKRREVSCPCFLLWF</sequence>
<name>A0AAD3SAG6_NEPGR</name>
<keyword evidence="6" id="KW-1185">Reference proteome</keyword>
<evidence type="ECO:0000313" key="6">
    <source>
        <dbReference type="Proteomes" id="UP001279734"/>
    </source>
</evidence>
<dbReference type="Proteomes" id="UP001279734">
    <property type="component" value="Unassembled WGS sequence"/>
</dbReference>
<dbReference type="PANTHER" id="PTHR43226:SF4">
    <property type="entry name" value="XAA-PRO AMINOPEPTIDASE 3"/>
    <property type="match status" value="1"/>
</dbReference>
<dbReference type="Gene3D" id="3.40.350.10">
    <property type="entry name" value="Creatinase/prolidase N-terminal domain"/>
    <property type="match status" value="1"/>
</dbReference>
<dbReference type="GO" id="GO:0030145">
    <property type="term" value="F:manganese ion binding"/>
    <property type="evidence" value="ECO:0007669"/>
    <property type="project" value="InterPro"/>
</dbReference>
<accession>A0AAD3SAG6</accession>
<dbReference type="InterPro" id="IPR052433">
    <property type="entry name" value="X-Pro_dipept-like"/>
</dbReference>
<dbReference type="InterPro" id="IPR029149">
    <property type="entry name" value="Creatin/AminoP/Spt16_N"/>
</dbReference>
<evidence type="ECO:0000256" key="2">
    <source>
        <dbReference type="ARBA" id="ARBA00022723"/>
    </source>
</evidence>
<proteinExistence type="inferred from homology"/>
<evidence type="ECO:0000256" key="3">
    <source>
        <dbReference type="ARBA" id="ARBA00022801"/>
    </source>
</evidence>
<protein>
    <recommendedName>
        <fullName evidence="4">Aminopeptidase P N-terminal domain-containing protein</fullName>
    </recommendedName>
</protein>
<keyword evidence="3" id="KW-0378">Hydrolase</keyword>
<dbReference type="GO" id="GO:0006508">
    <property type="term" value="P:proteolysis"/>
    <property type="evidence" value="ECO:0007669"/>
    <property type="project" value="TreeGrafter"/>
</dbReference>
<organism evidence="5 6">
    <name type="scientific">Nepenthes gracilis</name>
    <name type="common">Slender pitcher plant</name>
    <dbReference type="NCBI Taxonomy" id="150966"/>
    <lineage>
        <taxon>Eukaryota</taxon>
        <taxon>Viridiplantae</taxon>
        <taxon>Streptophyta</taxon>
        <taxon>Embryophyta</taxon>
        <taxon>Tracheophyta</taxon>
        <taxon>Spermatophyta</taxon>
        <taxon>Magnoliopsida</taxon>
        <taxon>eudicotyledons</taxon>
        <taxon>Gunneridae</taxon>
        <taxon>Pentapetalae</taxon>
        <taxon>Caryophyllales</taxon>
        <taxon>Nepenthaceae</taxon>
        <taxon>Nepenthes</taxon>
    </lineage>
</organism>
<keyword evidence="2" id="KW-0479">Metal-binding</keyword>
<gene>
    <name evidence="5" type="ORF">Nepgr_009245</name>
</gene>
<feature type="domain" description="Aminopeptidase P N-terminal" evidence="4">
    <location>
        <begin position="32"/>
        <end position="142"/>
    </location>
</feature>
<comment type="similarity">
    <text evidence="1">Belongs to the peptidase M24B family.</text>
</comment>
<dbReference type="GO" id="GO:0070006">
    <property type="term" value="F:metalloaminopeptidase activity"/>
    <property type="evidence" value="ECO:0007669"/>
    <property type="project" value="InterPro"/>
</dbReference>
<dbReference type="InterPro" id="IPR007865">
    <property type="entry name" value="Aminopep_P_N"/>
</dbReference>
<dbReference type="EMBL" id="BSYO01000007">
    <property type="protein sequence ID" value="GMH07405.1"/>
    <property type="molecule type" value="Genomic_DNA"/>
</dbReference>
<dbReference type="GO" id="GO:0005739">
    <property type="term" value="C:mitochondrion"/>
    <property type="evidence" value="ECO:0007669"/>
    <property type="project" value="TreeGrafter"/>
</dbReference>
<dbReference type="Pfam" id="PF05195">
    <property type="entry name" value="AMP_N"/>
    <property type="match status" value="1"/>
</dbReference>
<evidence type="ECO:0000259" key="4">
    <source>
        <dbReference type="SMART" id="SM01011"/>
    </source>
</evidence>
<comment type="caution">
    <text evidence="5">The sequence shown here is derived from an EMBL/GenBank/DDBJ whole genome shotgun (WGS) entry which is preliminary data.</text>
</comment>
<reference evidence="5" key="1">
    <citation type="submission" date="2023-05" db="EMBL/GenBank/DDBJ databases">
        <title>Nepenthes gracilis genome sequencing.</title>
        <authorList>
            <person name="Fukushima K."/>
        </authorList>
    </citation>
    <scope>NUCLEOTIDE SEQUENCE</scope>
    <source>
        <strain evidence="5">SING2019-196</strain>
    </source>
</reference>
<dbReference type="PANTHER" id="PTHR43226">
    <property type="entry name" value="XAA-PRO AMINOPEPTIDASE 3"/>
    <property type="match status" value="1"/>
</dbReference>
<dbReference type="AlphaFoldDB" id="A0AAD3SAG6"/>
<dbReference type="SUPFAM" id="SSF53092">
    <property type="entry name" value="Creatinase/prolidase N-terminal domain"/>
    <property type="match status" value="1"/>
</dbReference>
<evidence type="ECO:0000256" key="1">
    <source>
        <dbReference type="ARBA" id="ARBA00008766"/>
    </source>
</evidence>